<sequence>MSEISVPTLFDVAGKVVVVTGGSRGIGLGIAEGFVKAGARVYICSRKAEDCEKAAAELSAHGECHAVAADLGTVEGCRAFAAHVAEREPRVDVLVNNAGNIWVETLEEYPESGWDKVLGLNLKGVFFLVQALQPLLLAAASPEDPARVITIGSIDAFHVPDHETYAYSASKAGVHHLSKHLARQLAPSHITVNVIAPGRYRSQLLENAIELEGADEMLAPIPLQRFADASDLAGTAIFLASRAGSFLTGAVIPVDGGHASTL</sequence>
<dbReference type="PANTHER" id="PTHR43618:SF8">
    <property type="entry name" value="7ALPHA-HYDROXYSTEROID DEHYDROGENASE"/>
    <property type="match status" value="1"/>
</dbReference>
<dbReference type="InterPro" id="IPR002347">
    <property type="entry name" value="SDR_fam"/>
</dbReference>
<name>A0ABX6SQV7_9ACTN</name>
<keyword evidence="6" id="KW-1185">Reference proteome</keyword>
<dbReference type="InterPro" id="IPR052178">
    <property type="entry name" value="Sec_Metab_Biosynth_SDR"/>
</dbReference>
<proteinExistence type="inferred from homology"/>
<dbReference type="PROSITE" id="PS00061">
    <property type="entry name" value="ADH_SHORT"/>
    <property type="match status" value="1"/>
</dbReference>
<dbReference type="RefSeq" id="WP_154596749.1">
    <property type="nucleotide sequence ID" value="NZ_CP060587.1"/>
</dbReference>
<dbReference type="EMBL" id="CP060587">
    <property type="protein sequence ID" value="QNL93754.1"/>
    <property type="molecule type" value="Genomic_DNA"/>
</dbReference>
<reference evidence="5 6" key="1">
    <citation type="submission" date="2020-08" db="EMBL/GenBank/DDBJ databases">
        <title>Novel species in genus Aeromicrobium.</title>
        <authorList>
            <person name="Zhang G."/>
        </authorList>
    </citation>
    <scope>NUCLEOTIDE SEQUENCE [LARGE SCALE GENOMIC DNA]</scope>
    <source>
        <strain evidence="6">zg-629</strain>
    </source>
</reference>
<evidence type="ECO:0000313" key="6">
    <source>
        <dbReference type="Proteomes" id="UP000515871"/>
    </source>
</evidence>
<feature type="domain" description="Ketoreductase" evidence="4">
    <location>
        <begin position="15"/>
        <end position="198"/>
    </location>
</feature>
<dbReference type="Gene3D" id="3.40.50.720">
    <property type="entry name" value="NAD(P)-binding Rossmann-like Domain"/>
    <property type="match status" value="1"/>
</dbReference>
<evidence type="ECO:0000313" key="5">
    <source>
        <dbReference type="EMBL" id="QNL93754.1"/>
    </source>
</evidence>
<accession>A0ABX6SQV7</accession>
<dbReference type="InterPro" id="IPR036291">
    <property type="entry name" value="NAD(P)-bd_dom_sf"/>
</dbReference>
<evidence type="ECO:0000259" key="4">
    <source>
        <dbReference type="SMART" id="SM00822"/>
    </source>
</evidence>
<gene>
    <name evidence="5" type="ORF">H9L21_11665</name>
</gene>
<organism evidence="5 6">
    <name type="scientific">Aeromicrobium senzhongii</name>
    <dbReference type="NCBI Taxonomy" id="2663859"/>
    <lineage>
        <taxon>Bacteria</taxon>
        <taxon>Bacillati</taxon>
        <taxon>Actinomycetota</taxon>
        <taxon>Actinomycetes</taxon>
        <taxon>Propionibacteriales</taxon>
        <taxon>Nocardioidaceae</taxon>
        <taxon>Aeromicrobium</taxon>
    </lineage>
</organism>
<evidence type="ECO:0000256" key="1">
    <source>
        <dbReference type="ARBA" id="ARBA00006484"/>
    </source>
</evidence>
<dbReference type="PANTHER" id="PTHR43618">
    <property type="entry name" value="7-ALPHA-HYDROXYSTEROID DEHYDROGENASE"/>
    <property type="match status" value="1"/>
</dbReference>
<evidence type="ECO:0000256" key="2">
    <source>
        <dbReference type="ARBA" id="ARBA00022857"/>
    </source>
</evidence>
<keyword evidence="2" id="KW-0521">NADP</keyword>
<dbReference type="SMART" id="SM00822">
    <property type="entry name" value="PKS_KR"/>
    <property type="match status" value="1"/>
</dbReference>
<keyword evidence="3" id="KW-0560">Oxidoreductase</keyword>
<dbReference type="PRINTS" id="PR00081">
    <property type="entry name" value="GDHRDH"/>
</dbReference>
<evidence type="ECO:0000256" key="3">
    <source>
        <dbReference type="ARBA" id="ARBA00023002"/>
    </source>
</evidence>
<dbReference type="InterPro" id="IPR057326">
    <property type="entry name" value="KR_dom"/>
</dbReference>
<dbReference type="Pfam" id="PF13561">
    <property type="entry name" value="adh_short_C2"/>
    <property type="match status" value="1"/>
</dbReference>
<comment type="similarity">
    <text evidence="1">Belongs to the short-chain dehydrogenases/reductases (SDR) family.</text>
</comment>
<dbReference type="PRINTS" id="PR00080">
    <property type="entry name" value="SDRFAMILY"/>
</dbReference>
<dbReference type="Proteomes" id="UP000515871">
    <property type="component" value="Chromosome"/>
</dbReference>
<dbReference type="SUPFAM" id="SSF51735">
    <property type="entry name" value="NAD(P)-binding Rossmann-fold domains"/>
    <property type="match status" value="1"/>
</dbReference>
<protein>
    <submittedName>
        <fullName evidence="5">SDR family oxidoreductase</fullName>
    </submittedName>
</protein>
<dbReference type="InterPro" id="IPR020904">
    <property type="entry name" value="Sc_DH/Rdtase_CS"/>
</dbReference>